<evidence type="ECO:0000256" key="1">
    <source>
        <dbReference type="PROSITE-ProRule" id="PRU00042"/>
    </source>
</evidence>
<gene>
    <name evidence="3" type="ORF">V6N12_029082</name>
</gene>
<evidence type="ECO:0000313" key="3">
    <source>
        <dbReference type="EMBL" id="KAK8573044.1"/>
    </source>
</evidence>
<dbReference type="Proteomes" id="UP001472677">
    <property type="component" value="Unassembled WGS sequence"/>
</dbReference>
<evidence type="ECO:0000259" key="2">
    <source>
        <dbReference type="PROSITE" id="PS50157"/>
    </source>
</evidence>
<comment type="caution">
    <text evidence="3">The sequence shown here is derived from an EMBL/GenBank/DDBJ whole genome shotgun (WGS) entry which is preliminary data.</text>
</comment>
<dbReference type="PROSITE" id="PS50157">
    <property type="entry name" value="ZINC_FINGER_C2H2_2"/>
    <property type="match status" value="1"/>
</dbReference>
<dbReference type="SUPFAM" id="SSF57667">
    <property type="entry name" value="beta-beta-alpha zinc fingers"/>
    <property type="match status" value="1"/>
</dbReference>
<organism evidence="3 4">
    <name type="scientific">Hibiscus sabdariffa</name>
    <name type="common">roselle</name>
    <dbReference type="NCBI Taxonomy" id="183260"/>
    <lineage>
        <taxon>Eukaryota</taxon>
        <taxon>Viridiplantae</taxon>
        <taxon>Streptophyta</taxon>
        <taxon>Embryophyta</taxon>
        <taxon>Tracheophyta</taxon>
        <taxon>Spermatophyta</taxon>
        <taxon>Magnoliopsida</taxon>
        <taxon>eudicotyledons</taxon>
        <taxon>Gunneridae</taxon>
        <taxon>Pentapetalae</taxon>
        <taxon>rosids</taxon>
        <taxon>malvids</taxon>
        <taxon>Malvales</taxon>
        <taxon>Malvaceae</taxon>
        <taxon>Malvoideae</taxon>
        <taxon>Hibiscus</taxon>
    </lineage>
</organism>
<feature type="domain" description="C2H2-type" evidence="2">
    <location>
        <begin position="45"/>
        <end position="72"/>
    </location>
</feature>
<dbReference type="InterPro" id="IPR013087">
    <property type="entry name" value="Znf_C2H2_type"/>
</dbReference>
<protein>
    <recommendedName>
        <fullName evidence="2">C2H2-type domain-containing protein</fullName>
    </recommendedName>
</protein>
<keyword evidence="1" id="KW-0862">Zinc</keyword>
<dbReference type="PANTHER" id="PTHR46353:SF22">
    <property type="entry name" value="ZINC FINGER PROTEIN 6-LIKE"/>
    <property type="match status" value="1"/>
</dbReference>
<keyword evidence="4" id="KW-1185">Reference proteome</keyword>
<dbReference type="InterPro" id="IPR036236">
    <property type="entry name" value="Znf_C2H2_sf"/>
</dbReference>
<dbReference type="EMBL" id="JBBPBM010000008">
    <property type="protein sequence ID" value="KAK8573044.1"/>
    <property type="molecule type" value="Genomic_DNA"/>
</dbReference>
<name>A0ABR2F7S2_9ROSI</name>
<proteinExistence type="predicted"/>
<accession>A0ABR2F7S2</accession>
<keyword evidence="1" id="KW-0863">Zinc-finger</keyword>
<dbReference type="InterPro" id="IPR044299">
    <property type="entry name" value="GIS3/ZFP5/ZFP6"/>
</dbReference>
<dbReference type="PANTHER" id="PTHR46353">
    <property type="entry name" value="ZINC FINGER PROTEIN 5"/>
    <property type="match status" value="1"/>
</dbReference>
<keyword evidence="1" id="KW-0479">Metal-binding</keyword>
<dbReference type="PROSITE" id="PS00028">
    <property type="entry name" value="ZINC_FINGER_C2H2_1"/>
    <property type="match status" value="1"/>
</dbReference>
<reference evidence="3 4" key="1">
    <citation type="journal article" date="2024" name="G3 (Bethesda)">
        <title>Genome assembly of Hibiscus sabdariffa L. provides insights into metabolisms of medicinal natural products.</title>
        <authorList>
            <person name="Kim T."/>
        </authorList>
    </citation>
    <scope>NUCLEOTIDE SEQUENCE [LARGE SCALE GENOMIC DNA]</scope>
    <source>
        <strain evidence="3">TK-2024</strain>
        <tissue evidence="3">Old leaves</tissue>
    </source>
</reference>
<evidence type="ECO:0000313" key="4">
    <source>
        <dbReference type="Proteomes" id="UP001472677"/>
    </source>
</evidence>
<sequence length="197" mass="21550">MNSPDNNVDDEPQSSSTLMLFGFRVSADDKCPPSVRRNVSEYRRFECQFCHRGFANSQALGGHQNAHKRERRPKQGSFFSHHNHHQQQRFVTTGPVLSPHSARSRRLIYARGSTSMSPRGGLSAAAAPSLSMLTLRGPCPFHVGSGAQQGHGQGPFHEVAVASTSDSSSVAKEVNEEDDIDLHLRLAPVTTTTTTSR</sequence>